<dbReference type="AlphaFoldDB" id="A0A2P2PWR2"/>
<reference evidence="1" key="1">
    <citation type="submission" date="2018-02" db="EMBL/GenBank/DDBJ databases">
        <title>Rhizophora mucronata_Transcriptome.</title>
        <authorList>
            <person name="Meera S.P."/>
            <person name="Sreeshan A."/>
            <person name="Augustine A."/>
        </authorList>
    </citation>
    <scope>NUCLEOTIDE SEQUENCE</scope>
    <source>
        <tissue evidence="1">Leaf</tissue>
    </source>
</reference>
<proteinExistence type="predicted"/>
<dbReference type="EMBL" id="GGEC01078605">
    <property type="protein sequence ID" value="MBX59089.1"/>
    <property type="molecule type" value="Transcribed_RNA"/>
</dbReference>
<sequence length="30" mass="3530">MIIVTGNHSTHFSWINGFWMEFIGLESLDF</sequence>
<accession>A0A2P2PWR2</accession>
<name>A0A2P2PWR2_RHIMU</name>
<organism evidence="1">
    <name type="scientific">Rhizophora mucronata</name>
    <name type="common">Asiatic mangrove</name>
    <dbReference type="NCBI Taxonomy" id="61149"/>
    <lineage>
        <taxon>Eukaryota</taxon>
        <taxon>Viridiplantae</taxon>
        <taxon>Streptophyta</taxon>
        <taxon>Embryophyta</taxon>
        <taxon>Tracheophyta</taxon>
        <taxon>Spermatophyta</taxon>
        <taxon>Magnoliopsida</taxon>
        <taxon>eudicotyledons</taxon>
        <taxon>Gunneridae</taxon>
        <taxon>Pentapetalae</taxon>
        <taxon>rosids</taxon>
        <taxon>fabids</taxon>
        <taxon>Malpighiales</taxon>
        <taxon>Rhizophoraceae</taxon>
        <taxon>Rhizophora</taxon>
    </lineage>
</organism>
<protein>
    <submittedName>
        <fullName evidence="1">Uncharacterized protein</fullName>
    </submittedName>
</protein>
<evidence type="ECO:0000313" key="1">
    <source>
        <dbReference type="EMBL" id="MBX59089.1"/>
    </source>
</evidence>